<evidence type="ECO:0000256" key="6">
    <source>
        <dbReference type="ARBA" id="ARBA00022723"/>
    </source>
</evidence>
<dbReference type="Gene3D" id="3.10.520.10">
    <property type="entry name" value="ApbE-like domains"/>
    <property type="match status" value="1"/>
</dbReference>
<dbReference type="EC" id="2.7.1.180" evidence="2 11"/>
<keyword evidence="7 11" id="KW-0274">FAD</keyword>
<dbReference type="Pfam" id="PF02424">
    <property type="entry name" value="ApbE"/>
    <property type="match status" value="1"/>
</dbReference>
<keyword evidence="12" id="KW-0449">Lipoprotein</keyword>
<dbReference type="SUPFAM" id="SSF143631">
    <property type="entry name" value="ApbE-like"/>
    <property type="match status" value="1"/>
</dbReference>
<comment type="similarity">
    <text evidence="11">Belongs to the ApbE family.</text>
</comment>
<dbReference type="EMBL" id="JBEPSH010000001">
    <property type="protein sequence ID" value="MET4575592.1"/>
    <property type="molecule type" value="Genomic_DNA"/>
</dbReference>
<keyword evidence="6 11" id="KW-0479">Metal-binding</keyword>
<comment type="catalytic activity">
    <reaction evidence="10 11">
        <text>L-threonyl-[protein] + FAD = FMN-L-threonyl-[protein] + AMP + H(+)</text>
        <dbReference type="Rhea" id="RHEA:36847"/>
        <dbReference type="Rhea" id="RHEA-COMP:11060"/>
        <dbReference type="Rhea" id="RHEA-COMP:11061"/>
        <dbReference type="ChEBI" id="CHEBI:15378"/>
        <dbReference type="ChEBI" id="CHEBI:30013"/>
        <dbReference type="ChEBI" id="CHEBI:57692"/>
        <dbReference type="ChEBI" id="CHEBI:74257"/>
        <dbReference type="ChEBI" id="CHEBI:456215"/>
        <dbReference type="EC" id="2.7.1.180"/>
    </reaction>
</comment>
<organism evidence="12 13">
    <name type="scientific">Ottowia thiooxydans</name>
    <dbReference type="NCBI Taxonomy" id="219182"/>
    <lineage>
        <taxon>Bacteria</taxon>
        <taxon>Pseudomonadati</taxon>
        <taxon>Pseudomonadota</taxon>
        <taxon>Betaproteobacteria</taxon>
        <taxon>Burkholderiales</taxon>
        <taxon>Comamonadaceae</taxon>
        <taxon>Ottowia</taxon>
    </lineage>
</organism>
<comment type="cofactor">
    <cofactor evidence="1">
        <name>Mg(2+)</name>
        <dbReference type="ChEBI" id="CHEBI:18420"/>
    </cofactor>
</comment>
<evidence type="ECO:0000256" key="1">
    <source>
        <dbReference type="ARBA" id="ARBA00001946"/>
    </source>
</evidence>
<dbReference type="PANTHER" id="PTHR30040:SF2">
    <property type="entry name" value="FAD:PROTEIN FMN TRANSFERASE"/>
    <property type="match status" value="1"/>
</dbReference>
<evidence type="ECO:0000256" key="9">
    <source>
        <dbReference type="ARBA" id="ARBA00031306"/>
    </source>
</evidence>
<evidence type="ECO:0000256" key="3">
    <source>
        <dbReference type="ARBA" id="ARBA00016337"/>
    </source>
</evidence>
<evidence type="ECO:0000256" key="8">
    <source>
        <dbReference type="ARBA" id="ARBA00022842"/>
    </source>
</evidence>
<comment type="caution">
    <text evidence="12">The sequence shown here is derived from an EMBL/GenBank/DDBJ whole genome shotgun (WGS) entry which is preliminary data.</text>
</comment>
<evidence type="ECO:0000256" key="11">
    <source>
        <dbReference type="PIRNR" id="PIRNR006268"/>
    </source>
</evidence>
<sequence>MQLDTLSNRVFLPVDSGKNIPAVPRAGDPMHRFEGTAMGTHWSVQAYAPKSVDPQRLHSAIMQELAHAIKLFSTWQADSEVARCNAASAGDWQFSAPCWTLLESSLAWAQSSGGAVDPTLGALVNLWGFGPTGPRPERAPLPTQHEIDAALRASGWRNVQIDTTRRTLHKPAGLQLDFSGIAKGWAVDQVSSRLVREGACVHLVEIGGELKSRGLRHDLQPWWVLMQNRGGNPRSLLALVDMAVATSGDTHHHFNHQGRRYSHTLDGQSGWPIAHGTASVTVLHPQAMQADLHATVLTVMEPERALDWAETHELAALLTVRNCQGVEEHISTAMMAMLDS</sequence>
<keyword evidence="13" id="KW-1185">Reference proteome</keyword>
<accession>A0ABV2Q4V0</accession>
<dbReference type="GO" id="GO:0016740">
    <property type="term" value="F:transferase activity"/>
    <property type="evidence" value="ECO:0007669"/>
    <property type="project" value="UniProtKB-KW"/>
</dbReference>
<evidence type="ECO:0000313" key="13">
    <source>
        <dbReference type="Proteomes" id="UP001549320"/>
    </source>
</evidence>
<evidence type="ECO:0000313" key="12">
    <source>
        <dbReference type="EMBL" id="MET4575592.1"/>
    </source>
</evidence>
<keyword evidence="4 11" id="KW-0285">Flavoprotein</keyword>
<dbReference type="RefSeq" id="WP_354441119.1">
    <property type="nucleotide sequence ID" value="NZ_JBEPSH010000001.1"/>
</dbReference>
<evidence type="ECO:0000256" key="2">
    <source>
        <dbReference type="ARBA" id="ARBA00011955"/>
    </source>
</evidence>
<dbReference type="Proteomes" id="UP001549320">
    <property type="component" value="Unassembled WGS sequence"/>
</dbReference>
<evidence type="ECO:0000256" key="4">
    <source>
        <dbReference type="ARBA" id="ARBA00022630"/>
    </source>
</evidence>
<keyword evidence="5 11" id="KW-0808">Transferase</keyword>
<dbReference type="InterPro" id="IPR003374">
    <property type="entry name" value="ApbE-like_sf"/>
</dbReference>
<proteinExistence type="inferred from homology"/>
<gene>
    <name evidence="12" type="ORF">ABIE13_000689</name>
</gene>
<evidence type="ECO:0000256" key="7">
    <source>
        <dbReference type="ARBA" id="ARBA00022827"/>
    </source>
</evidence>
<keyword evidence="8 11" id="KW-0460">Magnesium</keyword>
<dbReference type="InterPro" id="IPR024932">
    <property type="entry name" value="ApbE"/>
</dbReference>
<dbReference type="PIRSF" id="PIRSF006268">
    <property type="entry name" value="ApbE"/>
    <property type="match status" value="1"/>
</dbReference>
<reference evidence="12 13" key="1">
    <citation type="submission" date="2024-06" db="EMBL/GenBank/DDBJ databases">
        <title>Sorghum-associated microbial communities from plants grown in Nebraska, USA.</title>
        <authorList>
            <person name="Schachtman D."/>
        </authorList>
    </citation>
    <scope>NUCLEOTIDE SEQUENCE [LARGE SCALE GENOMIC DNA]</scope>
    <source>
        <strain evidence="12 13">2709</strain>
    </source>
</reference>
<name>A0ABV2Q4V0_9BURK</name>
<protein>
    <recommendedName>
        <fullName evidence="3 11">FAD:protein FMN transferase</fullName>
        <ecNumber evidence="2 11">2.7.1.180</ecNumber>
    </recommendedName>
    <alternativeName>
        <fullName evidence="9 11">Flavin transferase</fullName>
    </alternativeName>
</protein>
<evidence type="ECO:0000256" key="5">
    <source>
        <dbReference type="ARBA" id="ARBA00022679"/>
    </source>
</evidence>
<dbReference type="PANTHER" id="PTHR30040">
    <property type="entry name" value="THIAMINE BIOSYNTHESIS LIPOPROTEIN APBE"/>
    <property type="match status" value="1"/>
</dbReference>
<evidence type="ECO:0000256" key="10">
    <source>
        <dbReference type="ARBA" id="ARBA00048540"/>
    </source>
</evidence>